<name>A0A517NM48_9BACT</name>
<dbReference type="OrthoDB" id="255678at2"/>
<organism evidence="2 3">
    <name type="scientific">Stieleria marina</name>
    <dbReference type="NCBI Taxonomy" id="1930275"/>
    <lineage>
        <taxon>Bacteria</taxon>
        <taxon>Pseudomonadati</taxon>
        <taxon>Planctomycetota</taxon>
        <taxon>Planctomycetia</taxon>
        <taxon>Pirellulales</taxon>
        <taxon>Pirellulaceae</taxon>
        <taxon>Stieleria</taxon>
    </lineage>
</organism>
<gene>
    <name evidence="2" type="ORF">K239x_01430</name>
</gene>
<dbReference type="AlphaFoldDB" id="A0A517NM48"/>
<dbReference type="PANTHER" id="PTHR30273">
    <property type="entry name" value="PERIPLASMIC SIGNAL SENSOR AND SIGMA FACTOR ACTIVATOR FECR-RELATED"/>
    <property type="match status" value="1"/>
</dbReference>
<evidence type="ECO:0000313" key="2">
    <source>
        <dbReference type="EMBL" id="QDT08210.1"/>
    </source>
</evidence>
<dbReference type="EMBL" id="CP036526">
    <property type="protein sequence ID" value="QDT08210.1"/>
    <property type="molecule type" value="Genomic_DNA"/>
</dbReference>
<protein>
    <submittedName>
        <fullName evidence="2">FecR protein</fullName>
    </submittedName>
</protein>
<accession>A0A517NM48</accession>
<dbReference type="Proteomes" id="UP000319817">
    <property type="component" value="Chromosome"/>
</dbReference>
<evidence type="ECO:0000313" key="3">
    <source>
        <dbReference type="Proteomes" id="UP000319817"/>
    </source>
</evidence>
<feature type="transmembrane region" description="Helical" evidence="1">
    <location>
        <begin position="85"/>
        <end position="110"/>
    </location>
</feature>
<sequence length="538" mass="58993">MEIPENHERLMELVGLVRDGRLDDSYTTELETILRNDPQALAYYVESIDLTAMLYRQQGVTGDDQAPNETHAITPMPTVRKKHRWWLVASGSVTICASLLAGVLGGRLLLPVDDLSTRNAGGLPQTASGDSEIATLSFSTGCHWDLTDQSRYEGQRLTPETLRLVEGVAVVHFDCDVQLTLEGPAHLDLASVDRAMLRYGKVVFSGDGDLEQFTLETPFSKIQDEGTEYAVSVDRAGNVGEVHVFDGRVNCEPSEQGSQPSRSVSKTIQIDAGDARQFVGPNSVKPIKLAASRFVREPAKQTKRLNAQVAVENFVYPTGSVVGRSGGSGWKHGWTIASEKTQGAVVRSGDSLRWPGQSDSESDGSLIIQGHSGLQRRLQDPICMDQDGVYYLSFLVRNQTAPVGTELNGWVYLTLRNSQEKTGHISIGPKTQRGVPRVAHDGRVANATSPLQDNVVYLFVCKILARAEKKDQVQVRIYNDAETIDSVEPSAWNITTRSVHTDGILNELRLSAKNSRPLQLDEVRIGKTWSSVTSQVAN</sequence>
<keyword evidence="1" id="KW-0812">Transmembrane</keyword>
<reference evidence="2 3" key="1">
    <citation type="submission" date="2019-02" db="EMBL/GenBank/DDBJ databases">
        <title>Deep-cultivation of Planctomycetes and their phenomic and genomic characterization uncovers novel biology.</title>
        <authorList>
            <person name="Wiegand S."/>
            <person name="Jogler M."/>
            <person name="Boedeker C."/>
            <person name="Pinto D."/>
            <person name="Vollmers J."/>
            <person name="Rivas-Marin E."/>
            <person name="Kohn T."/>
            <person name="Peeters S.H."/>
            <person name="Heuer A."/>
            <person name="Rast P."/>
            <person name="Oberbeckmann S."/>
            <person name="Bunk B."/>
            <person name="Jeske O."/>
            <person name="Meyerdierks A."/>
            <person name="Storesund J.E."/>
            <person name="Kallscheuer N."/>
            <person name="Luecker S."/>
            <person name="Lage O.M."/>
            <person name="Pohl T."/>
            <person name="Merkel B.J."/>
            <person name="Hornburger P."/>
            <person name="Mueller R.-W."/>
            <person name="Bruemmer F."/>
            <person name="Labrenz M."/>
            <person name="Spormann A.M."/>
            <person name="Op den Camp H."/>
            <person name="Overmann J."/>
            <person name="Amann R."/>
            <person name="Jetten M.S.M."/>
            <person name="Mascher T."/>
            <person name="Medema M.H."/>
            <person name="Devos D.P."/>
            <person name="Kaster A.-K."/>
            <person name="Ovreas L."/>
            <person name="Rohde M."/>
            <person name="Galperin M.Y."/>
            <person name="Jogler C."/>
        </authorList>
    </citation>
    <scope>NUCLEOTIDE SEQUENCE [LARGE SCALE GENOMIC DNA]</scope>
    <source>
        <strain evidence="2 3">K23_9</strain>
    </source>
</reference>
<dbReference type="GO" id="GO:0016989">
    <property type="term" value="F:sigma factor antagonist activity"/>
    <property type="evidence" value="ECO:0007669"/>
    <property type="project" value="TreeGrafter"/>
</dbReference>
<dbReference type="InterPro" id="IPR012373">
    <property type="entry name" value="Ferrdict_sens_TM"/>
</dbReference>
<evidence type="ECO:0000256" key="1">
    <source>
        <dbReference type="SAM" id="Phobius"/>
    </source>
</evidence>
<keyword evidence="1" id="KW-0472">Membrane</keyword>
<keyword evidence="3" id="KW-1185">Reference proteome</keyword>
<keyword evidence="1" id="KW-1133">Transmembrane helix</keyword>
<proteinExistence type="predicted"/>
<dbReference type="PANTHER" id="PTHR30273:SF2">
    <property type="entry name" value="PROTEIN FECR"/>
    <property type="match status" value="1"/>
</dbReference>
<dbReference type="RefSeq" id="WP_145415792.1">
    <property type="nucleotide sequence ID" value="NZ_CP036526.1"/>
</dbReference>